<sequence>MVLKKLLSESLLCTLAHLYLLYATIADL</sequence>
<dbReference type="EMBL" id="GBRH01173111">
    <property type="protein sequence ID" value="JAE24785.1"/>
    <property type="molecule type" value="Transcribed_RNA"/>
</dbReference>
<evidence type="ECO:0000313" key="1">
    <source>
        <dbReference type="EMBL" id="JAE24785.1"/>
    </source>
</evidence>
<organism evidence="1">
    <name type="scientific">Arundo donax</name>
    <name type="common">Giant reed</name>
    <name type="synonym">Donax arundinaceus</name>
    <dbReference type="NCBI Taxonomy" id="35708"/>
    <lineage>
        <taxon>Eukaryota</taxon>
        <taxon>Viridiplantae</taxon>
        <taxon>Streptophyta</taxon>
        <taxon>Embryophyta</taxon>
        <taxon>Tracheophyta</taxon>
        <taxon>Spermatophyta</taxon>
        <taxon>Magnoliopsida</taxon>
        <taxon>Liliopsida</taxon>
        <taxon>Poales</taxon>
        <taxon>Poaceae</taxon>
        <taxon>PACMAD clade</taxon>
        <taxon>Arundinoideae</taxon>
        <taxon>Arundineae</taxon>
        <taxon>Arundo</taxon>
    </lineage>
</organism>
<protein>
    <submittedName>
        <fullName evidence="1">Uncharacterized protein</fullName>
    </submittedName>
</protein>
<name>A0A0A9GI32_ARUDO</name>
<reference evidence="1" key="1">
    <citation type="submission" date="2014-09" db="EMBL/GenBank/DDBJ databases">
        <authorList>
            <person name="Magalhaes I.L.F."/>
            <person name="Oliveira U."/>
            <person name="Santos F.R."/>
            <person name="Vidigal T.H.D.A."/>
            <person name="Brescovit A.D."/>
            <person name="Santos A.J."/>
        </authorList>
    </citation>
    <scope>NUCLEOTIDE SEQUENCE</scope>
    <source>
        <tissue evidence="1">Shoot tissue taken approximately 20 cm above the soil surface</tissue>
    </source>
</reference>
<dbReference type="AlphaFoldDB" id="A0A0A9GI32"/>
<accession>A0A0A9GI32</accession>
<reference evidence="1" key="2">
    <citation type="journal article" date="2015" name="Data Brief">
        <title>Shoot transcriptome of the giant reed, Arundo donax.</title>
        <authorList>
            <person name="Barrero R.A."/>
            <person name="Guerrero F.D."/>
            <person name="Moolhuijzen P."/>
            <person name="Goolsby J.A."/>
            <person name="Tidwell J."/>
            <person name="Bellgard S.E."/>
            <person name="Bellgard M.I."/>
        </authorList>
    </citation>
    <scope>NUCLEOTIDE SEQUENCE</scope>
    <source>
        <tissue evidence="1">Shoot tissue taken approximately 20 cm above the soil surface</tissue>
    </source>
</reference>
<proteinExistence type="predicted"/>